<feature type="region of interest" description="Disordered" evidence="1">
    <location>
        <begin position="1"/>
        <end position="33"/>
    </location>
</feature>
<evidence type="ECO:0000313" key="3">
    <source>
        <dbReference type="Proteomes" id="UP000198226"/>
    </source>
</evidence>
<name>A0A109INB6_9ACTN</name>
<proteinExistence type="predicted"/>
<evidence type="ECO:0000313" key="2">
    <source>
        <dbReference type="EMBL" id="SCG49852.1"/>
    </source>
</evidence>
<protein>
    <submittedName>
        <fullName evidence="2">Uncharacterized protein</fullName>
    </submittedName>
</protein>
<sequence length="144" mass="15778">MGADGGPEWREQQRRAVRAHAAADARQRDGEHAQAEELVARFTAEATRRGLRTTRLAAQGYDGRSRYRTGLTGWYVDRAGLRAVDVDGRFYLLTVPSSVRARVFGVDPPPARPPLVVGRGGRDGESVPLGDLLTRRLAAGDDWP</sequence>
<dbReference type="Proteomes" id="UP000198226">
    <property type="component" value="Chromosome I"/>
</dbReference>
<gene>
    <name evidence="2" type="ORF">GA0070623_1750</name>
</gene>
<organism evidence="2 3">
    <name type="scientific">Micromonospora rifamycinica</name>
    <dbReference type="NCBI Taxonomy" id="291594"/>
    <lineage>
        <taxon>Bacteria</taxon>
        <taxon>Bacillati</taxon>
        <taxon>Actinomycetota</taxon>
        <taxon>Actinomycetes</taxon>
        <taxon>Micromonosporales</taxon>
        <taxon>Micromonosporaceae</taxon>
        <taxon>Micromonospora</taxon>
    </lineage>
</organism>
<reference evidence="3" key="1">
    <citation type="submission" date="2016-06" db="EMBL/GenBank/DDBJ databases">
        <authorList>
            <person name="Varghese N."/>
            <person name="Submissions Spin"/>
        </authorList>
    </citation>
    <scope>NUCLEOTIDE SEQUENCE [LARGE SCALE GENOMIC DNA]</scope>
    <source>
        <strain evidence="3">DSM 44983</strain>
    </source>
</reference>
<evidence type="ECO:0000256" key="1">
    <source>
        <dbReference type="SAM" id="MobiDB-lite"/>
    </source>
</evidence>
<dbReference type="RefSeq" id="WP_067303534.1">
    <property type="nucleotide sequence ID" value="NZ_CP109472.1"/>
</dbReference>
<dbReference type="AlphaFoldDB" id="A0A109INB6"/>
<keyword evidence="3" id="KW-1185">Reference proteome</keyword>
<dbReference type="EMBL" id="LT607752">
    <property type="protein sequence ID" value="SCG49852.1"/>
    <property type="molecule type" value="Genomic_DNA"/>
</dbReference>
<feature type="compositionally biased region" description="Basic and acidic residues" evidence="1">
    <location>
        <begin position="21"/>
        <end position="33"/>
    </location>
</feature>
<accession>A0A109INB6</accession>
<dbReference type="OrthoDB" id="3254362at2"/>